<proteinExistence type="predicted"/>
<evidence type="ECO:0000313" key="2">
    <source>
        <dbReference type="Proteomes" id="UP000824469"/>
    </source>
</evidence>
<reference evidence="1 2" key="1">
    <citation type="journal article" date="2021" name="Nat. Plants">
        <title>The Taxus genome provides insights into paclitaxel biosynthesis.</title>
        <authorList>
            <person name="Xiong X."/>
            <person name="Gou J."/>
            <person name="Liao Q."/>
            <person name="Li Y."/>
            <person name="Zhou Q."/>
            <person name="Bi G."/>
            <person name="Li C."/>
            <person name="Du R."/>
            <person name="Wang X."/>
            <person name="Sun T."/>
            <person name="Guo L."/>
            <person name="Liang H."/>
            <person name="Lu P."/>
            <person name="Wu Y."/>
            <person name="Zhang Z."/>
            <person name="Ro D.K."/>
            <person name="Shang Y."/>
            <person name="Huang S."/>
            <person name="Yan J."/>
        </authorList>
    </citation>
    <scope>NUCLEOTIDE SEQUENCE [LARGE SCALE GENOMIC DNA]</scope>
    <source>
        <strain evidence="1">Ta-2019</strain>
    </source>
</reference>
<name>A0AA38F9Y1_TAXCH</name>
<keyword evidence="2" id="KW-1185">Reference proteome</keyword>
<feature type="non-terminal residue" evidence="1">
    <location>
        <position position="75"/>
    </location>
</feature>
<dbReference type="EMBL" id="JAHRHJ020000010">
    <property type="protein sequence ID" value="KAH9297909.1"/>
    <property type="molecule type" value="Genomic_DNA"/>
</dbReference>
<dbReference type="Proteomes" id="UP000824469">
    <property type="component" value="Unassembled WGS sequence"/>
</dbReference>
<accession>A0AA38F9Y1</accession>
<evidence type="ECO:0000313" key="1">
    <source>
        <dbReference type="EMBL" id="KAH9297909.1"/>
    </source>
</evidence>
<comment type="caution">
    <text evidence="1">The sequence shown here is derived from an EMBL/GenBank/DDBJ whole genome shotgun (WGS) entry which is preliminary data.</text>
</comment>
<protein>
    <submittedName>
        <fullName evidence="1">Uncharacterized protein</fullName>
    </submittedName>
</protein>
<gene>
    <name evidence="1" type="ORF">KI387_029591</name>
</gene>
<sequence length="75" mass="8506">ANWYSREDVKKAITVAEYKKAQRTSAFRVHQICDGVEKGQSFLEDLNVETRELASMFVPGPFAIAQQLISSWANE</sequence>
<feature type="non-terminal residue" evidence="1">
    <location>
        <position position="1"/>
    </location>
</feature>
<dbReference type="AlphaFoldDB" id="A0AA38F9Y1"/>
<organism evidence="1 2">
    <name type="scientific">Taxus chinensis</name>
    <name type="common">Chinese yew</name>
    <name type="synonym">Taxus wallichiana var. chinensis</name>
    <dbReference type="NCBI Taxonomy" id="29808"/>
    <lineage>
        <taxon>Eukaryota</taxon>
        <taxon>Viridiplantae</taxon>
        <taxon>Streptophyta</taxon>
        <taxon>Embryophyta</taxon>
        <taxon>Tracheophyta</taxon>
        <taxon>Spermatophyta</taxon>
        <taxon>Pinopsida</taxon>
        <taxon>Pinidae</taxon>
        <taxon>Conifers II</taxon>
        <taxon>Cupressales</taxon>
        <taxon>Taxaceae</taxon>
        <taxon>Taxus</taxon>
    </lineage>
</organism>
<dbReference type="OMA" id="NWYSRED"/>